<dbReference type="SUPFAM" id="SSF141523">
    <property type="entry name" value="L,D-transpeptidase catalytic domain-like"/>
    <property type="match status" value="1"/>
</dbReference>
<dbReference type="PANTHER" id="PTHR36699:SF1">
    <property type="entry name" value="L,D-TRANSPEPTIDASE YAFK-RELATED"/>
    <property type="match status" value="1"/>
</dbReference>
<keyword evidence="6 7" id="KW-0961">Cell wall biogenesis/degradation</keyword>
<organism evidence="10">
    <name type="scientific">Telmatobacter sp. DSM 110680</name>
    <dbReference type="NCBI Taxonomy" id="3036704"/>
    <lineage>
        <taxon>Bacteria</taxon>
        <taxon>Pseudomonadati</taxon>
        <taxon>Acidobacteriota</taxon>
        <taxon>Terriglobia</taxon>
        <taxon>Terriglobales</taxon>
        <taxon>Acidobacteriaceae</taxon>
        <taxon>Telmatobacter</taxon>
    </lineage>
</organism>
<dbReference type="GO" id="GO:0071555">
    <property type="term" value="P:cell wall organization"/>
    <property type="evidence" value="ECO:0007669"/>
    <property type="project" value="UniProtKB-UniRule"/>
</dbReference>
<feature type="domain" description="L,D-TPase catalytic" evidence="9">
    <location>
        <begin position="46"/>
        <end position="182"/>
    </location>
</feature>
<evidence type="ECO:0000256" key="7">
    <source>
        <dbReference type="PROSITE-ProRule" id="PRU01373"/>
    </source>
</evidence>
<dbReference type="GO" id="GO:0004180">
    <property type="term" value="F:carboxypeptidase activity"/>
    <property type="evidence" value="ECO:0007669"/>
    <property type="project" value="UniProtKB-ARBA"/>
</dbReference>
<dbReference type="PANTHER" id="PTHR36699">
    <property type="entry name" value="LD-TRANSPEPTIDASE"/>
    <property type="match status" value="1"/>
</dbReference>
<dbReference type="GO" id="GO:0009252">
    <property type="term" value="P:peptidoglycan biosynthetic process"/>
    <property type="evidence" value="ECO:0007669"/>
    <property type="project" value="UniProtKB-KW"/>
</dbReference>
<name>A0AAU7DMJ8_9BACT</name>
<dbReference type="InterPro" id="IPR038063">
    <property type="entry name" value="Transpep_catalytic_dom"/>
</dbReference>
<dbReference type="GO" id="GO:0008360">
    <property type="term" value="P:regulation of cell shape"/>
    <property type="evidence" value="ECO:0007669"/>
    <property type="project" value="UniProtKB-UniRule"/>
</dbReference>
<dbReference type="InterPro" id="IPR005490">
    <property type="entry name" value="LD_TPept_cat_dom"/>
</dbReference>
<comment type="pathway">
    <text evidence="1 7">Cell wall biogenesis; peptidoglycan biosynthesis.</text>
</comment>
<gene>
    <name evidence="10" type="ORF">P8935_04195</name>
</gene>
<keyword evidence="8" id="KW-0732">Signal</keyword>
<feature type="signal peptide" evidence="8">
    <location>
        <begin position="1"/>
        <end position="31"/>
    </location>
</feature>
<keyword evidence="4 7" id="KW-0133">Cell shape</keyword>
<dbReference type="GO" id="GO:0016740">
    <property type="term" value="F:transferase activity"/>
    <property type="evidence" value="ECO:0007669"/>
    <property type="project" value="UniProtKB-KW"/>
</dbReference>
<evidence type="ECO:0000313" key="10">
    <source>
        <dbReference type="EMBL" id="XBH18540.1"/>
    </source>
</evidence>
<dbReference type="EMBL" id="CP121196">
    <property type="protein sequence ID" value="XBH18540.1"/>
    <property type="molecule type" value="Genomic_DNA"/>
</dbReference>
<sequence>MRFRPSSTRLKRLLVRGCFLVLCAFAATAFAGNRTDSTAQKLEKADSILILKKDHLMELLAGGKVMRAYKVALGSGGLAPKQREGDARTPEGHYIIDAKFEHSSYYKALHVSYPNPEDRKRAAKLGVRPGGAIMIHGLPNGKGWIGARHRLYDWTLGCIAVTDEEMDEVWKLVPINTPVEIRP</sequence>
<dbReference type="Pfam" id="PF03734">
    <property type="entry name" value="YkuD"/>
    <property type="match status" value="1"/>
</dbReference>
<evidence type="ECO:0000256" key="6">
    <source>
        <dbReference type="ARBA" id="ARBA00023316"/>
    </source>
</evidence>
<feature type="chain" id="PRO_5043761537" evidence="8">
    <location>
        <begin position="32"/>
        <end position="183"/>
    </location>
</feature>
<proteinExistence type="inferred from homology"/>
<evidence type="ECO:0000256" key="2">
    <source>
        <dbReference type="ARBA" id="ARBA00005992"/>
    </source>
</evidence>
<keyword evidence="3" id="KW-0808">Transferase</keyword>
<dbReference type="RefSeq" id="WP_348263764.1">
    <property type="nucleotide sequence ID" value="NZ_CP121196.1"/>
</dbReference>
<evidence type="ECO:0000256" key="4">
    <source>
        <dbReference type="ARBA" id="ARBA00022960"/>
    </source>
</evidence>
<feature type="active site" description="Proton donor/acceptor" evidence="7">
    <location>
        <position position="136"/>
    </location>
</feature>
<evidence type="ECO:0000256" key="5">
    <source>
        <dbReference type="ARBA" id="ARBA00022984"/>
    </source>
</evidence>
<dbReference type="PROSITE" id="PS52029">
    <property type="entry name" value="LD_TPASE"/>
    <property type="match status" value="1"/>
</dbReference>
<evidence type="ECO:0000256" key="8">
    <source>
        <dbReference type="SAM" id="SignalP"/>
    </source>
</evidence>
<reference evidence="10" key="1">
    <citation type="submission" date="2023-03" db="EMBL/GenBank/DDBJ databases">
        <title>Edaphobacter sp.</title>
        <authorList>
            <person name="Huber K.J."/>
            <person name="Papendorf J."/>
            <person name="Pilke C."/>
            <person name="Bunk B."/>
            <person name="Sproeer C."/>
            <person name="Pester M."/>
        </authorList>
    </citation>
    <scope>NUCLEOTIDE SEQUENCE</scope>
    <source>
        <strain evidence="10">DSM 110680</strain>
    </source>
</reference>
<dbReference type="AlphaFoldDB" id="A0AAU7DMJ8"/>
<evidence type="ECO:0000256" key="3">
    <source>
        <dbReference type="ARBA" id="ARBA00022679"/>
    </source>
</evidence>
<dbReference type="CDD" id="cd16913">
    <property type="entry name" value="YkuD_like"/>
    <property type="match status" value="1"/>
</dbReference>
<accession>A0AAU7DMJ8</accession>
<protein>
    <submittedName>
        <fullName evidence="10">L,D-transpeptidase family protein</fullName>
    </submittedName>
</protein>
<evidence type="ECO:0000259" key="9">
    <source>
        <dbReference type="PROSITE" id="PS52029"/>
    </source>
</evidence>
<dbReference type="Gene3D" id="2.40.440.10">
    <property type="entry name" value="L,D-transpeptidase catalytic domain-like"/>
    <property type="match status" value="1"/>
</dbReference>
<comment type="similarity">
    <text evidence="2">Belongs to the YkuD family.</text>
</comment>
<keyword evidence="5 7" id="KW-0573">Peptidoglycan synthesis</keyword>
<feature type="active site" description="Nucleophile" evidence="7">
    <location>
        <position position="158"/>
    </location>
</feature>
<evidence type="ECO:0000256" key="1">
    <source>
        <dbReference type="ARBA" id="ARBA00004752"/>
    </source>
</evidence>